<gene>
    <name evidence="1" type="ORF">B9O19_00647</name>
</gene>
<evidence type="ECO:0000313" key="1">
    <source>
        <dbReference type="EMBL" id="AUO18830.1"/>
    </source>
</evidence>
<evidence type="ECO:0000313" key="2">
    <source>
        <dbReference type="Proteomes" id="UP000235589"/>
    </source>
</evidence>
<reference evidence="1 2" key="1">
    <citation type="submission" date="2017-04" db="EMBL/GenBank/DDBJ databases">
        <title>Monoglobus pectinilyticus 14 draft genome.</title>
        <authorList>
            <person name="Kim C."/>
            <person name="Rosendale D.I."/>
            <person name="Kelly W.J."/>
            <person name="Tannock G.W."/>
            <person name="Patchett M.L."/>
            <person name="Jordens J.Z."/>
        </authorList>
    </citation>
    <scope>NUCLEOTIDE SEQUENCE [LARGE SCALE GENOMIC DNA]</scope>
    <source>
        <strain evidence="1 2">14</strain>
    </source>
</reference>
<dbReference type="RefSeq" id="WP_102365083.1">
    <property type="nucleotide sequence ID" value="NZ_CP020991.1"/>
</dbReference>
<proteinExistence type="predicted"/>
<accession>A0A2K9P0Q9</accession>
<dbReference type="EMBL" id="CP020991">
    <property type="protein sequence ID" value="AUO18830.1"/>
    <property type="molecule type" value="Genomic_DNA"/>
</dbReference>
<dbReference type="InterPro" id="IPR018755">
    <property type="entry name" value="Phage_Mu_Gp48"/>
</dbReference>
<sequence>MKKKLIDYLPPVLKEVEELNNILDVQQSEIYNLKDSVDRMFKDQFIADATEQGLSKWEKIFGIQPKATESESDRKFRIYTRLSEQLVLTLPRLKQQLGYLCNNDYSVSLKEYTLKVRLALNVKSNYDDVAALLKRVVPANIIIDLDLLYNRYMDLNYTHDYLSQYTYKQVRDEKLGA</sequence>
<dbReference type="KEGG" id="mpec:B9O19_00647"/>
<organism evidence="1 2">
    <name type="scientific">Monoglobus pectinilyticus</name>
    <dbReference type="NCBI Taxonomy" id="1981510"/>
    <lineage>
        <taxon>Bacteria</taxon>
        <taxon>Bacillati</taxon>
        <taxon>Bacillota</taxon>
        <taxon>Clostridia</taxon>
        <taxon>Monoglobales</taxon>
        <taxon>Monoglobaceae</taxon>
        <taxon>Monoglobus</taxon>
    </lineage>
</organism>
<dbReference type="AlphaFoldDB" id="A0A2K9P0Q9"/>
<dbReference type="Pfam" id="PF10076">
    <property type="entry name" value="Phage_Mu_Gp48"/>
    <property type="match status" value="1"/>
</dbReference>
<dbReference type="OrthoDB" id="1851194at2"/>
<keyword evidence="2" id="KW-1185">Reference proteome</keyword>
<dbReference type="GeneID" id="98062074"/>
<dbReference type="Proteomes" id="UP000235589">
    <property type="component" value="Chromosome"/>
</dbReference>
<protein>
    <submittedName>
        <fullName evidence="1">Phage-like element PBSX protein xkdT</fullName>
    </submittedName>
</protein>
<name>A0A2K9P0Q9_9FIRM</name>